<proteinExistence type="predicted"/>
<evidence type="ECO:0000313" key="1">
    <source>
        <dbReference type="EMBL" id="CAB4131370.1"/>
    </source>
</evidence>
<protein>
    <submittedName>
        <fullName evidence="1">Uncharacterized protein</fullName>
    </submittedName>
</protein>
<organism evidence="1">
    <name type="scientific">uncultured Caudovirales phage</name>
    <dbReference type="NCBI Taxonomy" id="2100421"/>
    <lineage>
        <taxon>Viruses</taxon>
        <taxon>Duplodnaviria</taxon>
        <taxon>Heunggongvirae</taxon>
        <taxon>Uroviricota</taxon>
        <taxon>Caudoviricetes</taxon>
        <taxon>Peduoviridae</taxon>
        <taxon>Maltschvirus</taxon>
        <taxon>Maltschvirus maltsch</taxon>
    </lineage>
</organism>
<name>A0A6J5LEN3_9CAUD</name>
<gene>
    <name evidence="1" type="ORF">UFOVP129_76</name>
</gene>
<dbReference type="InterPro" id="IPR057895">
    <property type="entry name" value="Mom"/>
</dbReference>
<sequence length="224" mass="26394">MKGYTVRSVDTFQCKDWIMNKHYAKRMPPIEYSFGLFNEDNIMEGCVTYGTPVSNSLRNLWGGEFKLMELNRLVVNEGLPKNTLSFFTSTSLNMLPKPLVLVSYADTSKNHHGYIYQATNWIYTGLSIAFKDYYIKGMEHLHNGTIMDMSRGQENRVEWLRNKFGDDLIMIDRPQKHRYFYFIGNKKQVKKMNEMLPYEKQPYPKGDNIRYDASYKPTIQIQLF</sequence>
<dbReference type="Pfam" id="PF25680">
    <property type="entry name" value="Mom"/>
    <property type="match status" value="1"/>
</dbReference>
<dbReference type="EMBL" id="LR796245">
    <property type="protein sequence ID" value="CAB4131370.1"/>
    <property type="molecule type" value="Genomic_DNA"/>
</dbReference>
<accession>A0A6J5LEN3</accession>
<reference evidence="1" key="1">
    <citation type="submission" date="2020-04" db="EMBL/GenBank/DDBJ databases">
        <authorList>
            <person name="Chiriac C."/>
            <person name="Salcher M."/>
            <person name="Ghai R."/>
            <person name="Kavagutti S V."/>
        </authorList>
    </citation>
    <scope>NUCLEOTIDE SEQUENCE</scope>
</reference>